<proteinExistence type="predicted"/>
<dbReference type="InterPro" id="IPR027902">
    <property type="entry name" value="DUF4487"/>
</dbReference>
<evidence type="ECO:0000256" key="1">
    <source>
        <dbReference type="SAM" id="MobiDB-lite"/>
    </source>
</evidence>
<reference evidence="2 3" key="1">
    <citation type="journal article" date="2021" name="Elife">
        <title>Chloroplast acquisition without the gene transfer in kleptoplastic sea slugs, Plakobranchus ocellatus.</title>
        <authorList>
            <person name="Maeda T."/>
            <person name="Takahashi S."/>
            <person name="Yoshida T."/>
            <person name="Shimamura S."/>
            <person name="Takaki Y."/>
            <person name="Nagai Y."/>
            <person name="Toyoda A."/>
            <person name="Suzuki Y."/>
            <person name="Arimoto A."/>
            <person name="Ishii H."/>
            <person name="Satoh N."/>
            <person name="Nishiyama T."/>
            <person name="Hasebe M."/>
            <person name="Maruyama T."/>
            <person name="Minagawa J."/>
            <person name="Obokata J."/>
            <person name="Shigenobu S."/>
        </authorList>
    </citation>
    <scope>NUCLEOTIDE SEQUENCE [LARGE SCALE GENOMIC DNA]</scope>
</reference>
<keyword evidence="3" id="KW-1185">Reference proteome</keyword>
<accession>A0AAV4EGL4</accession>
<comment type="caution">
    <text evidence="2">The sequence shown here is derived from an EMBL/GenBank/DDBJ whole genome shotgun (WGS) entry which is preliminary data.</text>
</comment>
<feature type="region of interest" description="Disordered" evidence="1">
    <location>
        <begin position="811"/>
        <end position="927"/>
    </location>
</feature>
<evidence type="ECO:0000313" key="2">
    <source>
        <dbReference type="EMBL" id="GFR59658.1"/>
    </source>
</evidence>
<dbReference type="AlphaFoldDB" id="A0AAV4EGL4"/>
<dbReference type="PANTHER" id="PTHR16071:SF2">
    <property type="entry name" value="FIGNL1-INTERACTING REGULATOR OF RECOMBINATION AND MITOSIS"/>
    <property type="match status" value="1"/>
</dbReference>
<evidence type="ECO:0000313" key="3">
    <source>
        <dbReference type="Proteomes" id="UP000762676"/>
    </source>
</evidence>
<dbReference type="PANTHER" id="PTHR16071">
    <property type="entry name" value="CHROMOSOME 1 OPEN READING FRAME 112"/>
    <property type="match status" value="1"/>
</dbReference>
<dbReference type="Pfam" id="PF14868">
    <property type="entry name" value="DUF4487"/>
    <property type="match status" value="1"/>
</dbReference>
<organism evidence="2 3">
    <name type="scientific">Elysia marginata</name>
    <dbReference type="NCBI Taxonomy" id="1093978"/>
    <lineage>
        <taxon>Eukaryota</taxon>
        <taxon>Metazoa</taxon>
        <taxon>Spiralia</taxon>
        <taxon>Lophotrochozoa</taxon>
        <taxon>Mollusca</taxon>
        <taxon>Gastropoda</taxon>
        <taxon>Heterobranchia</taxon>
        <taxon>Euthyneura</taxon>
        <taxon>Panpulmonata</taxon>
        <taxon>Sacoglossa</taxon>
        <taxon>Placobranchoidea</taxon>
        <taxon>Plakobranchidae</taxon>
        <taxon>Elysia</taxon>
    </lineage>
</organism>
<dbReference type="Proteomes" id="UP000762676">
    <property type="component" value="Unassembled WGS sequence"/>
</dbReference>
<name>A0AAV4EGL4_9GAST</name>
<feature type="compositionally biased region" description="Polar residues" evidence="1">
    <location>
        <begin position="891"/>
        <end position="910"/>
    </location>
</feature>
<feature type="compositionally biased region" description="Polar residues" evidence="1">
    <location>
        <begin position="811"/>
        <end position="825"/>
    </location>
</feature>
<sequence>MNMSQQSQTDFLSKVAGWTKETCLNNLDTALPALIVAALIDGALEKIQINLSGNLQGSSQDEIGSVIEECLQWTLDIGTCLESCINHTVGCAASSLELSQVHSLPQCALHFLRQVYKHCRDSSALYGGLLDAISQAMSLVFKKAHSVQMLVLRLLDKVYVTGSALEDQVIVLSSLCTGLFEVCSLVTSLDVKLSVSLWKSISRLCSQHLNLLRDRLDVCPFINFLCEEIKGGYCYLFQLSPQADTNTLCDGDDKAFSKTVRILGFQMKVVVALLRDFCDYLGECEHSLLGLLLCLHRFLPPSLSATPLPDKQDAEVRTQVVNATVPCLMHLAGNRAFRSVFTQQLTPDNNPEDNFPMLLLRLMVLDILPKCEDDVVDMWMRPVKKADGSSLPDLLSAIFSSVHQCKVELQLPVMLPGVVVAGEPHRQVSLYEHIVTHICGMIGACPARHFSALESTCLTQVLGGDDLLCVLAIDCWCFMARYGTASVCNTQVHALLAVLRKLIMRGQGLVPASKVKLTSRLAHLASRLLKFMSPEHQLSLVQKYPPESNLALWLRLHPAGLAADLATDVESRLVTSALSVLSPTSGSVKSSQLFLSLQLLEEVIANNNKGCRDSGAQLCPLTPTQQTQVLVAVMALWSDIRTSTPLGHPCLPPGTAEELLTNLLPISCRLLLLMETKDILLILQAVDALTSDRKTSTQVLVRCASFLSGFSRVRLGCSYLDCQALEYLPRVFHSLLGHTHPMVHQHALASFSQFASMTSHEDLVPACLRGEESLVQAVQNYVNHIPHQTFEGEFQLLQYLCSEENRLSVEQQTHQASKGQSSSVEQKAEEAAAEDLESQGRINEEYTDDIGDFSERPAKRRRAISESDEEEEATLPPAKDKANQPMDHNVSDVTTSRDIPNPQQTNTAASSLPPLTGDGGGGQSLDDRLRSVLGRLQHVAKDLEKVCSNNSDHRPPPRWFVDQVKVELARCSDAISCSASTSQPDDTGWLDNLS</sequence>
<gene>
    <name evidence="2" type="ORF">ElyMa_000059000</name>
</gene>
<protein>
    <submittedName>
        <fullName evidence="2">Chromosome 1 open reading frame 112</fullName>
    </submittedName>
</protein>
<dbReference type="EMBL" id="BMAT01000102">
    <property type="protein sequence ID" value="GFR59658.1"/>
    <property type="molecule type" value="Genomic_DNA"/>
</dbReference>